<dbReference type="Proteomes" id="UP000050424">
    <property type="component" value="Unassembled WGS sequence"/>
</dbReference>
<dbReference type="OrthoDB" id="10416388at2759"/>
<evidence type="ECO:0000313" key="2">
    <source>
        <dbReference type="EMBL" id="KPM43659.1"/>
    </source>
</evidence>
<gene>
    <name evidence="2" type="ORF">AK830_g2869</name>
</gene>
<accession>A0A0P7BQJ8</accession>
<protein>
    <submittedName>
        <fullName evidence="2">Uncharacterized protein</fullName>
    </submittedName>
</protein>
<feature type="compositionally biased region" description="Low complexity" evidence="1">
    <location>
        <begin position="211"/>
        <end position="220"/>
    </location>
</feature>
<feature type="compositionally biased region" description="Polar residues" evidence="1">
    <location>
        <begin position="233"/>
        <end position="243"/>
    </location>
</feature>
<evidence type="ECO:0000256" key="1">
    <source>
        <dbReference type="SAM" id="MobiDB-lite"/>
    </source>
</evidence>
<sequence>MDYEDQAAGKATTVGADPVLGSDQHAFRYERQTMGTKPRYYNPYDQTSHARTVSATWESYPGKIAGFPKPQPPVMESRAGRARPRGPARTGNPGPTASKVLRAPRPARVPKPGPQRVPVPGKRVASSSRTAAAGRSKRPMEDHQVIAVEPTLFWSARPDRVPIPYGFVQVDTPHGPPESFVTRAKAVASGRQLDGAESIRKPEPARIAGSSWETWSSSGTPMLSGSLPDGTPPATSLVSSGTPESGPFRAVPARLSVKDMVWSSLRVYIQCEMPAMFID</sequence>
<feature type="compositionally biased region" description="Low complexity" evidence="1">
    <location>
        <begin position="123"/>
        <end position="134"/>
    </location>
</feature>
<evidence type="ECO:0000313" key="3">
    <source>
        <dbReference type="Proteomes" id="UP000050424"/>
    </source>
</evidence>
<reference evidence="2 3" key="1">
    <citation type="submission" date="2015-09" db="EMBL/GenBank/DDBJ databases">
        <title>Draft genome of a European isolate of the apple canker pathogen Neonectria ditissima.</title>
        <authorList>
            <person name="Gomez-Cortecero A."/>
            <person name="Harrison R.J."/>
            <person name="Armitage A.D."/>
        </authorList>
    </citation>
    <scope>NUCLEOTIDE SEQUENCE [LARGE SCALE GENOMIC DNA]</scope>
    <source>
        <strain evidence="2 3">R09/05</strain>
    </source>
</reference>
<feature type="compositionally biased region" description="Pro residues" evidence="1">
    <location>
        <begin position="107"/>
        <end position="117"/>
    </location>
</feature>
<dbReference type="EMBL" id="LKCW01000029">
    <property type="protein sequence ID" value="KPM43659.1"/>
    <property type="molecule type" value="Genomic_DNA"/>
</dbReference>
<keyword evidence="3" id="KW-1185">Reference proteome</keyword>
<name>A0A0P7BQJ8_9HYPO</name>
<feature type="compositionally biased region" description="Low complexity" evidence="1">
    <location>
        <begin position="87"/>
        <end position="97"/>
    </location>
</feature>
<proteinExistence type="predicted"/>
<organism evidence="2 3">
    <name type="scientific">Neonectria ditissima</name>
    <dbReference type="NCBI Taxonomy" id="78410"/>
    <lineage>
        <taxon>Eukaryota</taxon>
        <taxon>Fungi</taxon>
        <taxon>Dikarya</taxon>
        <taxon>Ascomycota</taxon>
        <taxon>Pezizomycotina</taxon>
        <taxon>Sordariomycetes</taxon>
        <taxon>Hypocreomycetidae</taxon>
        <taxon>Hypocreales</taxon>
        <taxon>Nectriaceae</taxon>
        <taxon>Neonectria</taxon>
    </lineage>
</organism>
<dbReference type="AlphaFoldDB" id="A0A0P7BQJ8"/>
<comment type="caution">
    <text evidence="2">The sequence shown here is derived from an EMBL/GenBank/DDBJ whole genome shotgun (WGS) entry which is preliminary data.</text>
</comment>
<feature type="region of interest" description="Disordered" evidence="1">
    <location>
        <begin position="211"/>
        <end position="245"/>
    </location>
</feature>
<feature type="region of interest" description="Disordered" evidence="1">
    <location>
        <begin position="64"/>
        <end position="141"/>
    </location>
</feature>